<dbReference type="EMBL" id="MU277287">
    <property type="protein sequence ID" value="KAI0055559.1"/>
    <property type="molecule type" value="Genomic_DNA"/>
</dbReference>
<sequence length="59" mass="6369">MASSMAVHLALASFPFFFLAFFAAIQLVSMGRANKGRCQTGILRQQHIAASSRHFVVGA</sequence>
<comment type="caution">
    <text evidence="1">The sequence shown here is derived from an EMBL/GenBank/DDBJ whole genome shotgun (WGS) entry which is preliminary data.</text>
</comment>
<protein>
    <submittedName>
        <fullName evidence="1">Uncharacterized protein</fullName>
    </submittedName>
</protein>
<reference evidence="1" key="1">
    <citation type="submission" date="2021-03" db="EMBL/GenBank/DDBJ databases">
        <authorList>
            <consortium name="DOE Joint Genome Institute"/>
            <person name="Ahrendt S."/>
            <person name="Looney B.P."/>
            <person name="Miyauchi S."/>
            <person name="Morin E."/>
            <person name="Drula E."/>
            <person name="Courty P.E."/>
            <person name="Chicoki N."/>
            <person name="Fauchery L."/>
            <person name="Kohler A."/>
            <person name="Kuo A."/>
            <person name="Labutti K."/>
            <person name="Pangilinan J."/>
            <person name="Lipzen A."/>
            <person name="Riley R."/>
            <person name="Andreopoulos W."/>
            <person name="He G."/>
            <person name="Johnson J."/>
            <person name="Barry K.W."/>
            <person name="Grigoriev I.V."/>
            <person name="Nagy L."/>
            <person name="Hibbett D."/>
            <person name="Henrissat B."/>
            <person name="Matheny P.B."/>
            <person name="Labbe J."/>
            <person name="Martin F."/>
        </authorList>
    </citation>
    <scope>NUCLEOTIDE SEQUENCE</scope>
    <source>
        <strain evidence="1">HHB10654</strain>
    </source>
</reference>
<gene>
    <name evidence="1" type="ORF">BV25DRAFT_1833078</name>
</gene>
<reference evidence="1" key="2">
    <citation type="journal article" date="2022" name="New Phytol.">
        <title>Evolutionary transition to the ectomycorrhizal habit in the genomes of a hyperdiverse lineage of mushroom-forming fungi.</title>
        <authorList>
            <person name="Looney B."/>
            <person name="Miyauchi S."/>
            <person name="Morin E."/>
            <person name="Drula E."/>
            <person name="Courty P.E."/>
            <person name="Kohler A."/>
            <person name="Kuo A."/>
            <person name="LaButti K."/>
            <person name="Pangilinan J."/>
            <person name="Lipzen A."/>
            <person name="Riley R."/>
            <person name="Andreopoulos W."/>
            <person name="He G."/>
            <person name="Johnson J."/>
            <person name="Nolan M."/>
            <person name="Tritt A."/>
            <person name="Barry K.W."/>
            <person name="Grigoriev I.V."/>
            <person name="Nagy L.G."/>
            <person name="Hibbett D."/>
            <person name="Henrissat B."/>
            <person name="Matheny P.B."/>
            <person name="Labbe J."/>
            <person name="Martin F.M."/>
        </authorList>
    </citation>
    <scope>NUCLEOTIDE SEQUENCE</scope>
    <source>
        <strain evidence="1">HHB10654</strain>
    </source>
</reference>
<evidence type="ECO:0000313" key="1">
    <source>
        <dbReference type="EMBL" id="KAI0055559.1"/>
    </source>
</evidence>
<dbReference type="Proteomes" id="UP000814140">
    <property type="component" value="Unassembled WGS sequence"/>
</dbReference>
<name>A0ACB8SGR1_9AGAM</name>
<accession>A0ACB8SGR1</accession>
<organism evidence="1 2">
    <name type="scientific">Artomyces pyxidatus</name>
    <dbReference type="NCBI Taxonomy" id="48021"/>
    <lineage>
        <taxon>Eukaryota</taxon>
        <taxon>Fungi</taxon>
        <taxon>Dikarya</taxon>
        <taxon>Basidiomycota</taxon>
        <taxon>Agaricomycotina</taxon>
        <taxon>Agaricomycetes</taxon>
        <taxon>Russulales</taxon>
        <taxon>Auriscalpiaceae</taxon>
        <taxon>Artomyces</taxon>
    </lineage>
</organism>
<evidence type="ECO:0000313" key="2">
    <source>
        <dbReference type="Proteomes" id="UP000814140"/>
    </source>
</evidence>
<proteinExistence type="predicted"/>
<keyword evidence="2" id="KW-1185">Reference proteome</keyword>